<evidence type="ECO:0000256" key="3">
    <source>
        <dbReference type="PIRSR" id="PIRSR607837-1"/>
    </source>
</evidence>
<gene>
    <name evidence="4" type="ORF">BCV30_22595</name>
</gene>
<name>A0A2N7C580_9VIBR</name>
<dbReference type="PANTHER" id="PTHR37302">
    <property type="entry name" value="SLR1116 PROTEIN"/>
    <property type="match status" value="1"/>
</dbReference>
<feature type="binding site" evidence="3">
    <location>
        <position position="42"/>
    </location>
    <ligand>
        <name>a divalent metal cation</name>
        <dbReference type="ChEBI" id="CHEBI:60240"/>
    </ligand>
</feature>
<evidence type="ECO:0000256" key="1">
    <source>
        <dbReference type="ARBA" id="ARBA00008635"/>
    </source>
</evidence>
<proteinExistence type="inferred from homology"/>
<evidence type="ECO:0000313" key="5">
    <source>
        <dbReference type="Proteomes" id="UP000235778"/>
    </source>
</evidence>
<dbReference type="Gene3D" id="1.20.120.450">
    <property type="entry name" value="dinb family like domain"/>
    <property type="match status" value="1"/>
</dbReference>
<evidence type="ECO:0000256" key="2">
    <source>
        <dbReference type="ARBA" id="ARBA00022723"/>
    </source>
</evidence>
<sequence length="170" mass="19504">MQFAKAFEYKKWANSQLLDLGERQFSKLPENDGIFFVRILNHTTVVDSLFISRILGEPEKYTADNTVETPSFSELRERMAHNDTRLVQYAMSASKDELEKVIQFNFVDGDIGTMSAEEVLLHLLTHGNNHRGMASRVLAENNLERPKDTFTRYLHLAEPTRRGSAALKEK</sequence>
<keyword evidence="2 3" id="KW-0479">Metal-binding</keyword>
<dbReference type="Proteomes" id="UP000235778">
    <property type="component" value="Unassembled WGS sequence"/>
</dbReference>
<accession>A0A2N7C580</accession>
<organism evidence="4 5">
    <name type="scientific">Vibrio lentus</name>
    <dbReference type="NCBI Taxonomy" id="136468"/>
    <lineage>
        <taxon>Bacteria</taxon>
        <taxon>Pseudomonadati</taxon>
        <taxon>Pseudomonadota</taxon>
        <taxon>Gammaproteobacteria</taxon>
        <taxon>Vibrionales</taxon>
        <taxon>Vibrionaceae</taxon>
        <taxon>Vibrio</taxon>
    </lineage>
</organism>
<dbReference type="InterPro" id="IPR007837">
    <property type="entry name" value="DinB"/>
</dbReference>
<reference evidence="5" key="1">
    <citation type="submission" date="2016-07" db="EMBL/GenBank/DDBJ databases">
        <title>Nontailed viruses are major unrecognized killers of bacteria in the ocean.</title>
        <authorList>
            <person name="Kauffman K."/>
            <person name="Hussain F."/>
            <person name="Yang J."/>
            <person name="Arevalo P."/>
            <person name="Brown J."/>
            <person name="Cutler M."/>
            <person name="Kelly L."/>
            <person name="Polz M.F."/>
        </authorList>
    </citation>
    <scope>NUCLEOTIDE SEQUENCE [LARGE SCALE GENOMIC DNA]</scope>
    <source>
        <strain evidence="5">10N.286.55.C1</strain>
    </source>
</reference>
<dbReference type="InterPro" id="IPR034660">
    <property type="entry name" value="DinB/YfiT-like"/>
</dbReference>
<dbReference type="AlphaFoldDB" id="A0A2N7C580"/>
<dbReference type="Pfam" id="PF05163">
    <property type="entry name" value="DinB"/>
    <property type="match status" value="1"/>
</dbReference>
<comment type="similarity">
    <text evidence="1">Belongs to the DinB family.</text>
</comment>
<comment type="caution">
    <text evidence="4">The sequence shown here is derived from an EMBL/GenBank/DDBJ whole genome shotgun (WGS) entry which is preliminary data.</text>
</comment>
<evidence type="ECO:0000313" key="4">
    <source>
        <dbReference type="EMBL" id="PME69967.1"/>
    </source>
</evidence>
<feature type="binding site" evidence="3">
    <location>
        <position position="130"/>
    </location>
    <ligand>
        <name>a divalent metal cation</name>
        <dbReference type="ChEBI" id="CHEBI:60240"/>
    </ligand>
</feature>
<dbReference type="GO" id="GO:0046872">
    <property type="term" value="F:metal ion binding"/>
    <property type="evidence" value="ECO:0007669"/>
    <property type="project" value="UniProtKB-KW"/>
</dbReference>
<feature type="binding site" evidence="3">
    <location>
        <position position="126"/>
    </location>
    <ligand>
        <name>a divalent metal cation</name>
        <dbReference type="ChEBI" id="CHEBI:60240"/>
    </ligand>
</feature>
<dbReference type="EMBL" id="MCSI01000063">
    <property type="protein sequence ID" value="PME69967.1"/>
    <property type="molecule type" value="Genomic_DNA"/>
</dbReference>
<dbReference type="PANTHER" id="PTHR37302:SF1">
    <property type="entry name" value="PROTEIN DINB"/>
    <property type="match status" value="1"/>
</dbReference>
<dbReference type="RefSeq" id="WP_102265941.1">
    <property type="nucleotide sequence ID" value="NZ_MCSH01000008.1"/>
</dbReference>
<protein>
    <submittedName>
        <fullName evidence="4">Damage-inducible protein DinB</fullName>
    </submittedName>
</protein>
<dbReference type="SUPFAM" id="SSF109854">
    <property type="entry name" value="DinB/YfiT-like putative metalloenzymes"/>
    <property type="match status" value="1"/>
</dbReference>